<dbReference type="SUPFAM" id="SSF47336">
    <property type="entry name" value="ACP-like"/>
    <property type="match status" value="1"/>
</dbReference>
<dbReference type="RefSeq" id="WP_248826016.1">
    <property type="nucleotide sequence ID" value="NZ_JALKFT010000022.1"/>
</dbReference>
<proteinExistence type="predicted"/>
<reference evidence="4 5" key="1">
    <citation type="submission" date="2022-04" db="EMBL/GenBank/DDBJ databases">
        <title>Genome diversity in the genus Frankia.</title>
        <authorList>
            <person name="Carlos-Shanley C."/>
            <person name="Hahn D."/>
        </authorList>
    </citation>
    <scope>NUCLEOTIDE SEQUENCE [LARGE SCALE GENOMIC DNA]</scope>
    <source>
        <strain evidence="4 5">Ag45/Mut15</strain>
    </source>
</reference>
<keyword evidence="1" id="KW-0596">Phosphopantetheine</keyword>
<dbReference type="PROSITE" id="PS50075">
    <property type="entry name" value="CARRIER"/>
    <property type="match status" value="1"/>
</dbReference>
<dbReference type="Pfam" id="PF00550">
    <property type="entry name" value="PP-binding"/>
    <property type="match status" value="1"/>
</dbReference>
<sequence length="93" mass="10135">MTKLERIPESAAITAWLTGRVAYYLEREPDQIAPDAPLVGLGLDSVYALTLCGDIEDEYGLPVETTLAWDYPTVSAITEFLRSELSAGETAGR</sequence>
<keyword evidence="2" id="KW-0597">Phosphoprotein</keyword>
<evidence type="ECO:0000313" key="4">
    <source>
        <dbReference type="EMBL" id="MCK9877842.1"/>
    </source>
</evidence>
<protein>
    <submittedName>
        <fullName evidence="4">Acyl carrier protein</fullName>
    </submittedName>
</protein>
<organism evidence="4 5">
    <name type="scientific">Frankia umida</name>
    <dbReference type="NCBI Taxonomy" id="573489"/>
    <lineage>
        <taxon>Bacteria</taxon>
        <taxon>Bacillati</taxon>
        <taxon>Actinomycetota</taxon>
        <taxon>Actinomycetes</taxon>
        <taxon>Frankiales</taxon>
        <taxon>Frankiaceae</taxon>
        <taxon>Frankia</taxon>
    </lineage>
</organism>
<accession>A0ABT0K2X1</accession>
<evidence type="ECO:0000256" key="1">
    <source>
        <dbReference type="ARBA" id="ARBA00022450"/>
    </source>
</evidence>
<feature type="domain" description="Carrier" evidence="3">
    <location>
        <begin position="8"/>
        <end position="85"/>
    </location>
</feature>
<dbReference type="SMART" id="SM01294">
    <property type="entry name" value="PKS_PP_betabranch"/>
    <property type="match status" value="1"/>
</dbReference>
<evidence type="ECO:0000256" key="2">
    <source>
        <dbReference type="ARBA" id="ARBA00022553"/>
    </source>
</evidence>
<dbReference type="InterPro" id="IPR020806">
    <property type="entry name" value="PKS_PP-bd"/>
</dbReference>
<dbReference type="EMBL" id="JALKFT010000022">
    <property type="protein sequence ID" value="MCK9877842.1"/>
    <property type="molecule type" value="Genomic_DNA"/>
</dbReference>
<comment type="caution">
    <text evidence="4">The sequence shown here is derived from an EMBL/GenBank/DDBJ whole genome shotgun (WGS) entry which is preliminary data.</text>
</comment>
<dbReference type="InterPro" id="IPR009081">
    <property type="entry name" value="PP-bd_ACP"/>
</dbReference>
<evidence type="ECO:0000313" key="5">
    <source>
        <dbReference type="Proteomes" id="UP001201873"/>
    </source>
</evidence>
<keyword evidence="5" id="KW-1185">Reference proteome</keyword>
<evidence type="ECO:0000259" key="3">
    <source>
        <dbReference type="PROSITE" id="PS50075"/>
    </source>
</evidence>
<dbReference type="InterPro" id="IPR036736">
    <property type="entry name" value="ACP-like_sf"/>
</dbReference>
<dbReference type="SMART" id="SM00823">
    <property type="entry name" value="PKS_PP"/>
    <property type="match status" value="1"/>
</dbReference>
<name>A0ABT0K2X1_9ACTN</name>
<gene>
    <name evidence="4" type="ORF">MXD59_19020</name>
</gene>
<dbReference type="Proteomes" id="UP001201873">
    <property type="component" value="Unassembled WGS sequence"/>
</dbReference>
<dbReference type="Gene3D" id="1.10.1200.10">
    <property type="entry name" value="ACP-like"/>
    <property type="match status" value="1"/>
</dbReference>